<evidence type="ECO:0000259" key="1">
    <source>
        <dbReference type="Pfam" id="PF13456"/>
    </source>
</evidence>
<dbReference type="Gene3D" id="3.30.420.10">
    <property type="entry name" value="Ribonuclease H-like superfamily/Ribonuclease H"/>
    <property type="match status" value="1"/>
</dbReference>
<evidence type="ECO:0000313" key="2">
    <source>
        <dbReference type="EMBL" id="KAK2649549.1"/>
    </source>
</evidence>
<organism evidence="2 3">
    <name type="scientific">Dipteronia dyeriana</name>
    <dbReference type="NCBI Taxonomy" id="168575"/>
    <lineage>
        <taxon>Eukaryota</taxon>
        <taxon>Viridiplantae</taxon>
        <taxon>Streptophyta</taxon>
        <taxon>Embryophyta</taxon>
        <taxon>Tracheophyta</taxon>
        <taxon>Spermatophyta</taxon>
        <taxon>Magnoliopsida</taxon>
        <taxon>eudicotyledons</taxon>
        <taxon>Gunneridae</taxon>
        <taxon>Pentapetalae</taxon>
        <taxon>rosids</taxon>
        <taxon>malvids</taxon>
        <taxon>Sapindales</taxon>
        <taxon>Sapindaceae</taxon>
        <taxon>Hippocastanoideae</taxon>
        <taxon>Acereae</taxon>
        <taxon>Dipteronia</taxon>
    </lineage>
</organism>
<keyword evidence="3" id="KW-1185">Reference proteome</keyword>
<evidence type="ECO:0000313" key="3">
    <source>
        <dbReference type="Proteomes" id="UP001280121"/>
    </source>
</evidence>
<comment type="caution">
    <text evidence="2">The sequence shown here is derived from an EMBL/GenBank/DDBJ whole genome shotgun (WGS) entry which is preliminary data.</text>
</comment>
<gene>
    <name evidence="2" type="ORF">Ddye_017038</name>
</gene>
<feature type="domain" description="RNase H type-1" evidence="1">
    <location>
        <begin position="71"/>
        <end position="189"/>
    </location>
</feature>
<dbReference type="InterPro" id="IPR036397">
    <property type="entry name" value="RNaseH_sf"/>
</dbReference>
<dbReference type="PANTHER" id="PTHR47723">
    <property type="entry name" value="OS05G0353850 PROTEIN"/>
    <property type="match status" value="1"/>
</dbReference>
<accession>A0AAD9U8T9</accession>
<name>A0AAD9U8T9_9ROSI</name>
<dbReference type="Pfam" id="PF13456">
    <property type="entry name" value="RVT_3"/>
    <property type="match status" value="1"/>
</dbReference>
<dbReference type="Proteomes" id="UP001280121">
    <property type="component" value="Unassembled WGS sequence"/>
</dbReference>
<dbReference type="GO" id="GO:0003676">
    <property type="term" value="F:nucleic acid binding"/>
    <property type="evidence" value="ECO:0007669"/>
    <property type="project" value="InterPro"/>
</dbReference>
<dbReference type="InterPro" id="IPR002156">
    <property type="entry name" value="RNaseH_domain"/>
</dbReference>
<dbReference type="EMBL" id="JANJYI010000005">
    <property type="protein sequence ID" value="KAK2649549.1"/>
    <property type="molecule type" value="Genomic_DNA"/>
</dbReference>
<dbReference type="CDD" id="cd06222">
    <property type="entry name" value="RNase_H_like"/>
    <property type="match status" value="1"/>
</dbReference>
<dbReference type="AlphaFoldDB" id="A0AAD9U8T9"/>
<dbReference type="InterPro" id="IPR012337">
    <property type="entry name" value="RNaseH-like_sf"/>
</dbReference>
<dbReference type="PANTHER" id="PTHR47723:SF19">
    <property type="entry name" value="POLYNUCLEOTIDYL TRANSFERASE, RIBONUCLEASE H-LIKE SUPERFAMILY PROTEIN"/>
    <property type="match status" value="1"/>
</dbReference>
<dbReference type="InterPro" id="IPR044730">
    <property type="entry name" value="RNase_H-like_dom_plant"/>
</dbReference>
<sequence length="223" mass="25081">MLTPTWRMASGMSNNLLWFFPGELFTEFLVSMQVGVTVGMIELFRGGLKMILFLLQLLGRLFLLDEWVKINVDGSCDTNSGIITACGVLKDHLKNWLRGFMLNKGVWSVLEAELWGLFKGLTIAWNAGYRKIIVEADSLAVVNLLSKDIHVNHPLFSIVTGCFSLITANWCCVLNHIYREDNRLADGLACLEHVMDIGCQLFDVPLSEISTMFQDDWRGLACS</sequence>
<proteinExistence type="predicted"/>
<reference evidence="2" key="1">
    <citation type="journal article" date="2023" name="Plant J.">
        <title>Genome sequences and population genomics provide insights into the demographic history, inbreeding, and mutation load of two 'living fossil' tree species of Dipteronia.</title>
        <authorList>
            <person name="Feng Y."/>
            <person name="Comes H.P."/>
            <person name="Chen J."/>
            <person name="Zhu S."/>
            <person name="Lu R."/>
            <person name="Zhang X."/>
            <person name="Li P."/>
            <person name="Qiu J."/>
            <person name="Olsen K.M."/>
            <person name="Qiu Y."/>
        </authorList>
    </citation>
    <scope>NUCLEOTIDE SEQUENCE</scope>
    <source>
        <strain evidence="2">KIB01</strain>
    </source>
</reference>
<protein>
    <recommendedName>
        <fullName evidence="1">RNase H type-1 domain-containing protein</fullName>
    </recommendedName>
</protein>
<dbReference type="InterPro" id="IPR053151">
    <property type="entry name" value="RNase_H-like"/>
</dbReference>
<dbReference type="SUPFAM" id="SSF53098">
    <property type="entry name" value="Ribonuclease H-like"/>
    <property type="match status" value="1"/>
</dbReference>
<dbReference type="GO" id="GO:0004523">
    <property type="term" value="F:RNA-DNA hybrid ribonuclease activity"/>
    <property type="evidence" value="ECO:0007669"/>
    <property type="project" value="InterPro"/>
</dbReference>